<dbReference type="EMBL" id="CADCVV010000154">
    <property type="protein sequence ID" value="CAA9510508.1"/>
    <property type="molecule type" value="Genomic_DNA"/>
</dbReference>
<sequence length="114" mass="12009">GGSERRHMSGLRDRGAGLRQVDDPHPPRPGRELLPLLRARTLARRDQPAHPVAAAAGARAGGRGDAPDLRRGPAPRGVRADREGPGARPAGRGHARLRARVALGRGGGVRRGRV</sequence>
<feature type="compositionally biased region" description="Low complexity" evidence="1">
    <location>
        <begin position="49"/>
        <end position="58"/>
    </location>
</feature>
<reference evidence="2" key="1">
    <citation type="submission" date="2020-02" db="EMBL/GenBank/DDBJ databases">
        <authorList>
            <person name="Meier V. D."/>
        </authorList>
    </citation>
    <scope>NUCLEOTIDE SEQUENCE</scope>
    <source>
        <strain evidence="2">AVDCRST_MAG17</strain>
    </source>
</reference>
<accession>A0A6J4T098</accession>
<feature type="non-terminal residue" evidence="2">
    <location>
        <position position="114"/>
    </location>
</feature>
<organism evidence="2">
    <name type="scientific">uncultured Solirubrobacterales bacterium</name>
    <dbReference type="NCBI Taxonomy" id="768556"/>
    <lineage>
        <taxon>Bacteria</taxon>
        <taxon>Bacillati</taxon>
        <taxon>Actinomycetota</taxon>
        <taxon>Thermoleophilia</taxon>
        <taxon>Solirubrobacterales</taxon>
        <taxon>environmental samples</taxon>
    </lineage>
</organism>
<evidence type="ECO:0000313" key="2">
    <source>
        <dbReference type="EMBL" id="CAA9510508.1"/>
    </source>
</evidence>
<evidence type="ECO:0000256" key="1">
    <source>
        <dbReference type="SAM" id="MobiDB-lite"/>
    </source>
</evidence>
<dbReference type="AlphaFoldDB" id="A0A6J4T098"/>
<protein>
    <submittedName>
        <fullName evidence="2">Transcriptional regulator, HxlR family</fullName>
    </submittedName>
</protein>
<feature type="region of interest" description="Disordered" evidence="1">
    <location>
        <begin position="1"/>
        <end position="114"/>
    </location>
</feature>
<proteinExistence type="predicted"/>
<feature type="compositionally biased region" description="Basic and acidic residues" evidence="1">
    <location>
        <begin position="1"/>
        <end position="31"/>
    </location>
</feature>
<feature type="non-terminal residue" evidence="2">
    <location>
        <position position="1"/>
    </location>
</feature>
<name>A0A6J4T098_9ACTN</name>
<gene>
    <name evidence="2" type="ORF">AVDCRST_MAG17-1952</name>
</gene>